<reference evidence="1" key="1">
    <citation type="submission" date="2023-04" db="EMBL/GenBank/DDBJ databases">
        <title>A chromosome-level genome assembly of the parasitoid wasp Eretmocerus hayati.</title>
        <authorList>
            <person name="Zhong Y."/>
            <person name="Liu S."/>
            <person name="Liu Y."/>
        </authorList>
    </citation>
    <scope>NUCLEOTIDE SEQUENCE</scope>
    <source>
        <strain evidence="1">ZJU_SS_LIU_2023</strain>
    </source>
</reference>
<comment type="caution">
    <text evidence="1">The sequence shown here is derived from an EMBL/GenBank/DDBJ whole genome shotgun (WGS) entry which is preliminary data.</text>
</comment>
<gene>
    <name evidence="1" type="ORF">QAD02_011431</name>
</gene>
<organism evidence="1 2">
    <name type="scientific">Eretmocerus hayati</name>
    <dbReference type="NCBI Taxonomy" id="131215"/>
    <lineage>
        <taxon>Eukaryota</taxon>
        <taxon>Metazoa</taxon>
        <taxon>Ecdysozoa</taxon>
        <taxon>Arthropoda</taxon>
        <taxon>Hexapoda</taxon>
        <taxon>Insecta</taxon>
        <taxon>Pterygota</taxon>
        <taxon>Neoptera</taxon>
        <taxon>Endopterygota</taxon>
        <taxon>Hymenoptera</taxon>
        <taxon>Apocrita</taxon>
        <taxon>Proctotrupomorpha</taxon>
        <taxon>Chalcidoidea</taxon>
        <taxon>Aphelinidae</taxon>
        <taxon>Aphelininae</taxon>
        <taxon>Eretmocerus</taxon>
    </lineage>
</organism>
<evidence type="ECO:0000313" key="1">
    <source>
        <dbReference type="EMBL" id="KAJ8675645.1"/>
    </source>
</evidence>
<name>A0ACC2P1I4_9HYME</name>
<keyword evidence="2" id="KW-1185">Reference proteome</keyword>
<protein>
    <submittedName>
        <fullName evidence="1">Uncharacterized protein</fullName>
    </submittedName>
</protein>
<sequence>MSNMILTGTIHWHLLKEDLEEHIPNEMSFYLNQVLERLTNYYDTNREVIVPKKPKLSLVWVKSDLITVEACLDRTWEMLNSGYWKDVPINYRYCYSLCSIFLSLLMEISLSLEEDNAKSTFEFKRIMQQIDKGILLGAPLPRSPNLLTNAASKFNKHFAKNIELPGFSQDNKLDVDVEDPCTTLYLGFSAVNRLVKPSMEKFFCDAFRPKVPVLMEGCLSHWRALHLWKDAEYLEKIAGHRTVPIEIGSKYTEDDWSQSLVTFSEFLKTHITKKNERVGYLAQHQLFDQIPELKNDFAVPEYCSFSDKEDGEEFPDINAWFGPSGTVSPLHYDPKNNFLTQVIGYKRVVLYSPGDSPKLYPYETRLLCNTARVDPYNPNFEEYPDFQHAKGYMCYLKPGEMLYIPPKWWHHVTSLSPSFSISFWWE</sequence>
<evidence type="ECO:0000313" key="2">
    <source>
        <dbReference type="Proteomes" id="UP001239111"/>
    </source>
</evidence>
<accession>A0ACC2P1I4</accession>
<proteinExistence type="predicted"/>
<dbReference type="EMBL" id="CM056742">
    <property type="protein sequence ID" value="KAJ8675645.1"/>
    <property type="molecule type" value="Genomic_DNA"/>
</dbReference>
<dbReference type="Proteomes" id="UP001239111">
    <property type="component" value="Chromosome 2"/>
</dbReference>